<dbReference type="InterPro" id="IPR029016">
    <property type="entry name" value="GAF-like_dom_sf"/>
</dbReference>
<evidence type="ECO:0000259" key="2">
    <source>
        <dbReference type="Pfam" id="PF13185"/>
    </source>
</evidence>
<dbReference type="OrthoDB" id="15735at2759"/>
<name>A0A8H3TP49_9TREE</name>
<dbReference type="PANTHER" id="PTHR21021:SF15">
    <property type="entry name" value="FREE METHIONINE-R-SULFOXIDE REDUCTASE"/>
    <property type="match status" value="1"/>
</dbReference>
<dbReference type="PROSITE" id="PS01320">
    <property type="entry name" value="UPF0067"/>
    <property type="match status" value="1"/>
</dbReference>
<dbReference type="GO" id="GO:0005829">
    <property type="term" value="C:cytosol"/>
    <property type="evidence" value="ECO:0007669"/>
    <property type="project" value="TreeGrafter"/>
</dbReference>
<dbReference type="GO" id="GO:0033745">
    <property type="term" value="F:L-methionine-(R)-S-oxide reductase activity"/>
    <property type="evidence" value="ECO:0007669"/>
    <property type="project" value="TreeGrafter"/>
</dbReference>
<evidence type="ECO:0000313" key="4">
    <source>
        <dbReference type="Proteomes" id="UP000620104"/>
    </source>
</evidence>
<dbReference type="AlphaFoldDB" id="A0A8H3TP49"/>
<reference evidence="3" key="1">
    <citation type="submission" date="2020-07" db="EMBL/GenBank/DDBJ databases">
        <title>Draft Genome Sequence of a Deep-Sea Yeast, Naganishia (Cryptococcus) liquefaciens strain N6.</title>
        <authorList>
            <person name="Han Y.W."/>
            <person name="Kajitani R."/>
            <person name="Morimoto H."/>
            <person name="Parhat M."/>
            <person name="Tsubouchi H."/>
            <person name="Bakenova O."/>
            <person name="Ogata M."/>
            <person name="Argunhan B."/>
            <person name="Aoki R."/>
            <person name="Kajiwara S."/>
            <person name="Itoh T."/>
            <person name="Iwasaki H."/>
        </authorList>
    </citation>
    <scope>NUCLEOTIDE SEQUENCE</scope>
    <source>
        <strain evidence="3">N6</strain>
    </source>
</reference>
<evidence type="ECO:0000313" key="3">
    <source>
        <dbReference type="EMBL" id="GHJ83955.1"/>
    </source>
</evidence>
<dbReference type="InterPro" id="IPR051330">
    <property type="entry name" value="Phosphatase_reg/MetRdx"/>
</dbReference>
<dbReference type="InterPro" id="IPR003018">
    <property type="entry name" value="GAF"/>
</dbReference>
<dbReference type="EMBL" id="BLZA01000005">
    <property type="protein sequence ID" value="GHJ83955.1"/>
    <property type="molecule type" value="Genomic_DNA"/>
</dbReference>
<proteinExistence type="inferred from homology"/>
<gene>
    <name evidence="3" type="ORF">NliqN6_0357</name>
</gene>
<sequence length="186" mass="20092">MPHADSALVPDDIKTKREFYEHVEMGIVALIEGQTYWVSNLANASALLYHSFLGCSLYGTTGDGEPVVNWSGFYIHPPENVTTDSEAPLLLGPFNGRPACQVINPRKGRGVCADAFVDAKTVVVPDVHEYPGHIACDGLTNSEIVVPLRNKKGTVVGVLDLDSTVKGTFDEDDRAGLERIAQLLAI</sequence>
<dbReference type="Proteomes" id="UP000620104">
    <property type="component" value="Unassembled WGS sequence"/>
</dbReference>
<feature type="domain" description="GAF" evidence="2">
    <location>
        <begin position="91"/>
        <end position="186"/>
    </location>
</feature>
<organism evidence="3 4">
    <name type="scientific">Naganishia liquefaciens</name>
    <dbReference type="NCBI Taxonomy" id="104408"/>
    <lineage>
        <taxon>Eukaryota</taxon>
        <taxon>Fungi</taxon>
        <taxon>Dikarya</taxon>
        <taxon>Basidiomycota</taxon>
        <taxon>Agaricomycotina</taxon>
        <taxon>Tremellomycetes</taxon>
        <taxon>Filobasidiales</taxon>
        <taxon>Filobasidiaceae</taxon>
        <taxon>Naganishia</taxon>
    </lineage>
</organism>
<keyword evidence="4" id="KW-1185">Reference proteome</keyword>
<protein>
    <recommendedName>
        <fullName evidence="2">GAF domain-containing protein</fullName>
    </recommendedName>
</protein>
<comment type="caution">
    <text evidence="3">The sequence shown here is derived from an EMBL/GenBank/DDBJ whole genome shotgun (WGS) entry which is preliminary data.</text>
</comment>
<dbReference type="PANTHER" id="PTHR21021">
    <property type="entry name" value="GAF/PUTATIVE CYTOSKELETAL PROTEIN"/>
    <property type="match status" value="1"/>
</dbReference>
<dbReference type="SUPFAM" id="SSF55781">
    <property type="entry name" value="GAF domain-like"/>
    <property type="match status" value="1"/>
</dbReference>
<dbReference type="Pfam" id="PF13185">
    <property type="entry name" value="GAF_2"/>
    <property type="match status" value="1"/>
</dbReference>
<comment type="similarity">
    <text evidence="1">Belongs to the free Met sulfoxide reductase family.</text>
</comment>
<dbReference type="InterPro" id="IPR000614">
    <property type="entry name" value="FRMsr_CS"/>
</dbReference>
<accession>A0A8H3TP49</accession>
<dbReference type="Gene3D" id="3.30.450.40">
    <property type="match status" value="1"/>
</dbReference>
<evidence type="ECO:0000256" key="1">
    <source>
        <dbReference type="ARBA" id="ARBA00038454"/>
    </source>
</evidence>